<dbReference type="Proteomes" id="UP000503278">
    <property type="component" value="Chromosome"/>
</dbReference>
<dbReference type="GO" id="GO:0003697">
    <property type="term" value="F:single-stranded DNA binding"/>
    <property type="evidence" value="ECO:0007669"/>
    <property type="project" value="InterPro"/>
</dbReference>
<evidence type="ECO:0000313" key="3">
    <source>
        <dbReference type="EMBL" id="QJD94421.1"/>
    </source>
</evidence>
<proteinExistence type="predicted"/>
<evidence type="ECO:0000313" key="4">
    <source>
        <dbReference type="Proteomes" id="UP000503278"/>
    </source>
</evidence>
<dbReference type="Gene3D" id="2.40.50.140">
    <property type="entry name" value="Nucleic acid-binding proteins"/>
    <property type="match status" value="1"/>
</dbReference>
<dbReference type="RefSeq" id="WP_169605440.1">
    <property type="nucleotide sequence ID" value="NZ_CP051682.1"/>
</dbReference>
<dbReference type="PROSITE" id="PS50935">
    <property type="entry name" value="SSB"/>
    <property type="match status" value="1"/>
</dbReference>
<keyword evidence="4" id="KW-1185">Reference proteome</keyword>
<reference evidence="3 4" key="1">
    <citation type="submission" date="2020-04" db="EMBL/GenBank/DDBJ databases">
        <title>Genome sequencing of novel species.</title>
        <authorList>
            <person name="Heo J."/>
            <person name="Kim S.-J."/>
            <person name="Kim J.-S."/>
            <person name="Hong S.-B."/>
            <person name="Kwon S.-W."/>
        </authorList>
    </citation>
    <scope>NUCLEOTIDE SEQUENCE [LARGE SCALE GENOMIC DNA]</scope>
    <source>
        <strain evidence="3 4">F39-2</strain>
    </source>
</reference>
<protein>
    <submittedName>
        <fullName evidence="3">Single-stranded DNA-binding protein</fullName>
    </submittedName>
</protein>
<evidence type="ECO:0000256" key="2">
    <source>
        <dbReference type="PROSITE-ProRule" id="PRU00252"/>
    </source>
</evidence>
<sequence length="110" mass="12568">MLNNNGINRIYVVGNLLENAINNVSSSHADVVQFPLLITESYVKQGVKKEFEQVFDIMIPRSALYTNIENFVKGRMIHLEGRIQTHSVIDQQGTKSYITQILAHKYSFLN</sequence>
<gene>
    <name evidence="3" type="ORF">HH214_00310</name>
</gene>
<dbReference type="InterPro" id="IPR012340">
    <property type="entry name" value="NA-bd_OB-fold"/>
</dbReference>
<dbReference type="Pfam" id="PF00436">
    <property type="entry name" value="SSB"/>
    <property type="match status" value="1"/>
</dbReference>
<dbReference type="KEGG" id="mrob:HH214_00310"/>
<accession>A0A7L5DUN7</accession>
<name>A0A7L5DUN7_9SPHI</name>
<dbReference type="SUPFAM" id="SSF50249">
    <property type="entry name" value="Nucleic acid-binding proteins"/>
    <property type="match status" value="1"/>
</dbReference>
<organism evidence="3 4">
    <name type="scientific">Mucilaginibacter robiniae</name>
    <dbReference type="NCBI Taxonomy" id="2728022"/>
    <lineage>
        <taxon>Bacteria</taxon>
        <taxon>Pseudomonadati</taxon>
        <taxon>Bacteroidota</taxon>
        <taxon>Sphingobacteriia</taxon>
        <taxon>Sphingobacteriales</taxon>
        <taxon>Sphingobacteriaceae</taxon>
        <taxon>Mucilaginibacter</taxon>
    </lineage>
</organism>
<evidence type="ECO:0000256" key="1">
    <source>
        <dbReference type="ARBA" id="ARBA00023125"/>
    </source>
</evidence>
<dbReference type="AlphaFoldDB" id="A0A7L5DUN7"/>
<dbReference type="EMBL" id="CP051682">
    <property type="protein sequence ID" value="QJD94421.1"/>
    <property type="molecule type" value="Genomic_DNA"/>
</dbReference>
<keyword evidence="1 2" id="KW-0238">DNA-binding</keyword>
<dbReference type="InterPro" id="IPR000424">
    <property type="entry name" value="Primosome_PriB/ssb"/>
</dbReference>